<protein>
    <submittedName>
        <fullName evidence="1">Uncharacterized protein</fullName>
    </submittedName>
</protein>
<proteinExistence type="predicted"/>
<keyword evidence="2" id="KW-1185">Reference proteome</keyword>
<dbReference type="AlphaFoldDB" id="A0A1H6T0K5"/>
<accession>A0A1H6T0K5</accession>
<evidence type="ECO:0000313" key="1">
    <source>
        <dbReference type="EMBL" id="SEI70617.1"/>
    </source>
</evidence>
<sequence length="79" mass="9459">MEIETLMYNVLFFLGKYKCRRDYKRKTLQPVTWRVRFFLFYQQTTIIDNQGFERSLCSGLLPIVEPDSYTFSCGRRAGD</sequence>
<name>A0A1H6T0K5_9BACT</name>
<organism evidence="1 2">
    <name type="scientific">Dyadobacter koreensis</name>
    <dbReference type="NCBI Taxonomy" id="408657"/>
    <lineage>
        <taxon>Bacteria</taxon>
        <taxon>Pseudomonadati</taxon>
        <taxon>Bacteroidota</taxon>
        <taxon>Cytophagia</taxon>
        <taxon>Cytophagales</taxon>
        <taxon>Spirosomataceae</taxon>
        <taxon>Dyadobacter</taxon>
    </lineage>
</organism>
<evidence type="ECO:0000313" key="2">
    <source>
        <dbReference type="Proteomes" id="UP000199532"/>
    </source>
</evidence>
<gene>
    <name evidence="1" type="ORF">SAMN04487995_1800</name>
</gene>
<dbReference type="Proteomes" id="UP000199532">
    <property type="component" value="Unassembled WGS sequence"/>
</dbReference>
<dbReference type="EMBL" id="FNXY01000003">
    <property type="protein sequence ID" value="SEI70617.1"/>
    <property type="molecule type" value="Genomic_DNA"/>
</dbReference>
<reference evidence="1 2" key="1">
    <citation type="submission" date="2016-10" db="EMBL/GenBank/DDBJ databases">
        <authorList>
            <person name="de Groot N.N."/>
        </authorList>
    </citation>
    <scope>NUCLEOTIDE SEQUENCE [LARGE SCALE GENOMIC DNA]</scope>
    <source>
        <strain evidence="1 2">DSM 19938</strain>
    </source>
</reference>